<proteinExistence type="predicted"/>
<sequence>MITIIGILSSLVGAFFLVSPKVTSQVTSIILLQIGCLLDHVDGEVARYQGKKGRGGEYLDHLAQGRIQA</sequence>
<name>X1QVZ3_9ZZZZ</name>
<dbReference type="Pfam" id="PF01066">
    <property type="entry name" value="CDP-OH_P_transf"/>
    <property type="match status" value="1"/>
</dbReference>
<reference evidence="1" key="1">
    <citation type="journal article" date="2014" name="Front. Microbiol.">
        <title>High frequency of phylogenetically diverse reductive dehalogenase-homologous genes in deep subseafloor sedimentary metagenomes.</title>
        <authorList>
            <person name="Kawai M."/>
            <person name="Futagami T."/>
            <person name="Toyoda A."/>
            <person name="Takaki Y."/>
            <person name="Nishi S."/>
            <person name="Hori S."/>
            <person name="Arai W."/>
            <person name="Tsubouchi T."/>
            <person name="Morono Y."/>
            <person name="Uchiyama I."/>
            <person name="Ito T."/>
            <person name="Fujiyama A."/>
            <person name="Inagaki F."/>
            <person name="Takami H."/>
        </authorList>
    </citation>
    <scope>NUCLEOTIDE SEQUENCE</scope>
    <source>
        <strain evidence="1">Expedition CK06-06</strain>
    </source>
</reference>
<dbReference type="GO" id="GO:0016780">
    <property type="term" value="F:phosphotransferase activity, for other substituted phosphate groups"/>
    <property type="evidence" value="ECO:0007669"/>
    <property type="project" value="InterPro"/>
</dbReference>
<dbReference type="InterPro" id="IPR000462">
    <property type="entry name" value="CDP-OH_P_trans"/>
</dbReference>
<gene>
    <name evidence="1" type="ORF">S06H3_58470</name>
</gene>
<dbReference type="InterPro" id="IPR043130">
    <property type="entry name" value="CDP-OH_PTrfase_TM_dom"/>
</dbReference>
<dbReference type="EMBL" id="BARV01037856">
    <property type="protein sequence ID" value="GAI55055.1"/>
    <property type="molecule type" value="Genomic_DNA"/>
</dbReference>
<evidence type="ECO:0008006" key="2">
    <source>
        <dbReference type="Google" id="ProtNLM"/>
    </source>
</evidence>
<comment type="caution">
    <text evidence="1">The sequence shown here is derived from an EMBL/GenBank/DDBJ whole genome shotgun (WGS) entry which is preliminary data.</text>
</comment>
<organism evidence="1">
    <name type="scientific">marine sediment metagenome</name>
    <dbReference type="NCBI Taxonomy" id="412755"/>
    <lineage>
        <taxon>unclassified sequences</taxon>
        <taxon>metagenomes</taxon>
        <taxon>ecological metagenomes</taxon>
    </lineage>
</organism>
<dbReference type="Gene3D" id="1.20.120.1760">
    <property type="match status" value="1"/>
</dbReference>
<dbReference type="GO" id="GO:0008654">
    <property type="term" value="P:phospholipid biosynthetic process"/>
    <property type="evidence" value="ECO:0007669"/>
    <property type="project" value="InterPro"/>
</dbReference>
<dbReference type="GO" id="GO:0016020">
    <property type="term" value="C:membrane"/>
    <property type="evidence" value="ECO:0007669"/>
    <property type="project" value="InterPro"/>
</dbReference>
<accession>X1QVZ3</accession>
<feature type="non-terminal residue" evidence="1">
    <location>
        <position position="69"/>
    </location>
</feature>
<evidence type="ECO:0000313" key="1">
    <source>
        <dbReference type="EMBL" id="GAI55055.1"/>
    </source>
</evidence>
<protein>
    <recommendedName>
        <fullName evidence="2">CDP-alcohol phosphatidyltransferase</fullName>
    </recommendedName>
</protein>
<dbReference type="AlphaFoldDB" id="X1QVZ3"/>